<accession>A0ACB7FID0</accession>
<feature type="non-terminal residue" evidence="1">
    <location>
        <position position="1"/>
    </location>
</feature>
<dbReference type="Proteomes" id="UP000805704">
    <property type="component" value="Chromosome 10"/>
</dbReference>
<comment type="caution">
    <text evidence="1">The sequence shown here is derived from an EMBL/GenBank/DDBJ whole genome shotgun (WGS) entry which is preliminary data.</text>
</comment>
<gene>
    <name evidence="1" type="ORF">GBF38_016687</name>
</gene>
<proteinExistence type="predicted"/>
<reference evidence="1" key="1">
    <citation type="submission" date="2020-04" db="EMBL/GenBank/DDBJ databases">
        <title>A chromosome-scale assembly and high-density genetic map of the yellow drum (Nibea albiflora) genome.</title>
        <authorList>
            <person name="Xu D."/>
            <person name="Zhang W."/>
            <person name="Chen R."/>
            <person name="Tan P."/>
            <person name="Wang L."/>
            <person name="Song H."/>
            <person name="Tian L."/>
            <person name="Zhu Q."/>
            <person name="Wang B."/>
        </authorList>
    </citation>
    <scope>NUCLEOTIDE SEQUENCE</scope>
    <source>
        <strain evidence="1">ZJHYS-2018</strain>
    </source>
</reference>
<dbReference type="EMBL" id="CM024798">
    <property type="protein sequence ID" value="KAG8014257.1"/>
    <property type="molecule type" value="Genomic_DNA"/>
</dbReference>
<evidence type="ECO:0000313" key="1">
    <source>
        <dbReference type="EMBL" id="KAG8014257.1"/>
    </source>
</evidence>
<evidence type="ECO:0000313" key="2">
    <source>
        <dbReference type="Proteomes" id="UP000805704"/>
    </source>
</evidence>
<organism evidence="1 2">
    <name type="scientific">Nibea albiflora</name>
    <name type="common">Yellow drum</name>
    <name type="synonym">Corvina albiflora</name>
    <dbReference type="NCBI Taxonomy" id="240163"/>
    <lineage>
        <taxon>Eukaryota</taxon>
        <taxon>Metazoa</taxon>
        <taxon>Chordata</taxon>
        <taxon>Craniata</taxon>
        <taxon>Vertebrata</taxon>
        <taxon>Euteleostomi</taxon>
        <taxon>Actinopterygii</taxon>
        <taxon>Neopterygii</taxon>
        <taxon>Teleostei</taxon>
        <taxon>Neoteleostei</taxon>
        <taxon>Acanthomorphata</taxon>
        <taxon>Eupercaria</taxon>
        <taxon>Sciaenidae</taxon>
        <taxon>Nibea</taxon>
    </lineage>
</organism>
<sequence length="86" mass="9571">LHLKLYFLTLTPGSTKHSITLTGQDDGKGPIVKDLSDALTQATGVPQTSQKLLIFFHRVSWPKTSRQRRWDGVLVDEFGLPQIPAT</sequence>
<protein>
    <submittedName>
        <fullName evidence="1">Uncharacterized protein</fullName>
    </submittedName>
</protein>
<name>A0ACB7FID0_NIBAL</name>
<keyword evidence="2" id="KW-1185">Reference proteome</keyword>